<sequence length="168" mass="19616">MEENPEYAERIKRTYAVHSDRMKENNPSYRPEIVEKIIETKRRNGTLNIWKGERGGNGKLTWPQILLADFLGWDVEIAISLGPRVPDYPTCYKVDVGNWILKIAVEVDGNGHNWKGPKEKDLKKTRKLEELGWKVLRFTNEEIMMDLSKVSLTIRSEIKDLRSFMILK</sequence>
<organism evidence="2">
    <name type="scientific">viral metagenome</name>
    <dbReference type="NCBI Taxonomy" id="1070528"/>
    <lineage>
        <taxon>unclassified sequences</taxon>
        <taxon>metagenomes</taxon>
        <taxon>organismal metagenomes</taxon>
    </lineage>
</organism>
<evidence type="ECO:0000313" key="2">
    <source>
        <dbReference type="EMBL" id="QJA58112.1"/>
    </source>
</evidence>
<proteinExistence type="predicted"/>
<dbReference type="SUPFAM" id="SSF52980">
    <property type="entry name" value="Restriction endonuclease-like"/>
    <property type="match status" value="1"/>
</dbReference>
<dbReference type="Gene3D" id="3.40.960.10">
    <property type="entry name" value="VSR Endonuclease"/>
    <property type="match status" value="1"/>
</dbReference>
<evidence type="ECO:0000259" key="1">
    <source>
        <dbReference type="Pfam" id="PF04480"/>
    </source>
</evidence>
<dbReference type="InterPro" id="IPR011335">
    <property type="entry name" value="Restrct_endonuc-II-like"/>
</dbReference>
<name>A0A6M3INL9_9ZZZZ</name>
<protein>
    <recommendedName>
        <fullName evidence="1">DUF559 domain-containing protein</fullName>
    </recommendedName>
</protein>
<dbReference type="InterPro" id="IPR047216">
    <property type="entry name" value="Endonuclease_DUF559_bact"/>
</dbReference>
<reference evidence="2" key="1">
    <citation type="submission" date="2020-03" db="EMBL/GenBank/DDBJ databases">
        <title>The deep terrestrial virosphere.</title>
        <authorList>
            <person name="Holmfeldt K."/>
            <person name="Nilsson E."/>
            <person name="Simone D."/>
            <person name="Lopez-Fernandez M."/>
            <person name="Wu X."/>
            <person name="de Brujin I."/>
            <person name="Lundin D."/>
            <person name="Andersson A."/>
            <person name="Bertilsson S."/>
            <person name="Dopson M."/>
        </authorList>
    </citation>
    <scope>NUCLEOTIDE SEQUENCE</scope>
    <source>
        <strain evidence="2">MM415B01502</strain>
    </source>
</reference>
<dbReference type="Pfam" id="PF04480">
    <property type="entry name" value="DUF559"/>
    <property type="match status" value="1"/>
</dbReference>
<feature type="domain" description="DUF559" evidence="1">
    <location>
        <begin position="92"/>
        <end position="158"/>
    </location>
</feature>
<dbReference type="InterPro" id="IPR007569">
    <property type="entry name" value="DUF559"/>
</dbReference>
<dbReference type="PANTHER" id="PTHR38590:SF1">
    <property type="entry name" value="BLL0828 PROTEIN"/>
    <property type="match status" value="1"/>
</dbReference>
<dbReference type="AlphaFoldDB" id="A0A6M3INL9"/>
<accession>A0A6M3INL9</accession>
<gene>
    <name evidence="2" type="ORF">MM415B01502_0025</name>
</gene>
<dbReference type="PANTHER" id="PTHR38590">
    <property type="entry name" value="BLL0828 PROTEIN"/>
    <property type="match status" value="1"/>
</dbReference>
<dbReference type="EMBL" id="MT141308">
    <property type="protein sequence ID" value="QJA58112.1"/>
    <property type="molecule type" value="Genomic_DNA"/>
</dbReference>